<keyword evidence="2" id="KW-1185">Reference proteome</keyword>
<name>A0ABS2H2A5_9LACO</name>
<dbReference type="EMBL" id="JACJKU010000170">
    <property type="protein sequence ID" value="MBM6941426.1"/>
    <property type="molecule type" value="Genomic_DNA"/>
</dbReference>
<dbReference type="Pfam" id="PF01527">
    <property type="entry name" value="HTH_Tnp_1"/>
    <property type="match status" value="1"/>
</dbReference>
<dbReference type="InterPro" id="IPR002514">
    <property type="entry name" value="Transposase_8"/>
</dbReference>
<dbReference type="InterPro" id="IPR010921">
    <property type="entry name" value="Trp_repressor/repl_initiator"/>
</dbReference>
<sequence length="72" mass="8267">MAKYSTQFKIKVVQEYLLGNTSYNILCKKYGISSPIVIREWTELAKSHGLESLNVKHAKQSYSINFKLKVVT</sequence>
<dbReference type="SUPFAM" id="SSF48295">
    <property type="entry name" value="TrpR-like"/>
    <property type="match status" value="1"/>
</dbReference>
<protein>
    <submittedName>
        <fullName evidence="1">Transposase</fullName>
    </submittedName>
</protein>
<dbReference type="InterPro" id="IPR052057">
    <property type="entry name" value="IS150/IS1296_orfA-like"/>
</dbReference>
<evidence type="ECO:0000313" key="1">
    <source>
        <dbReference type="EMBL" id="MBM6941426.1"/>
    </source>
</evidence>
<comment type="caution">
    <text evidence="1">The sequence shown here is derived from an EMBL/GenBank/DDBJ whole genome shotgun (WGS) entry which is preliminary data.</text>
</comment>
<gene>
    <name evidence="1" type="ORF">H5975_08350</name>
</gene>
<dbReference type="InterPro" id="IPR036388">
    <property type="entry name" value="WH-like_DNA-bd_sf"/>
</dbReference>
<dbReference type="RefSeq" id="WP_204785628.1">
    <property type="nucleotide sequence ID" value="NZ_JACJKU010000170.1"/>
</dbReference>
<accession>A0ABS2H2A5</accession>
<dbReference type="PANTHER" id="PTHR33795">
    <property type="entry name" value="INSERTION ELEMENT IS150 PROTEIN INSJ"/>
    <property type="match status" value="1"/>
</dbReference>
<dbReference type="Proteomes" id="UP000785625">
    <property type="component" value="Unassembled WGS sequence"/>
</dbReference>
<reference evidence="1 2" key="1">
    <citation type="journal article" date="2021" name="Sci. Rep.">
        <title>The distribution of antibiotic resistance genes in chicken gut microbiota commensals.</title>
        <authorList>
            <person name="Juricova H."/>
            <person name="Matiasovicova J."/>
            <person name="Kubasova T."/>
            <person name="Cejkova D."/>
            <person name="Rychlik I."/>
        </authorList>
    </citation>
    <scope>NUCLEOTIDE SEQUENCE [LARGE SCALE GENOMIC DNA]</scope>
    <source>
        <strain evidence="1 2">An574</strain>
    </source>
</reference>
<proteinExistence type="predicted"/>
<evidence type="ECO:0000313" key="2">
    <source>
        <dbReference type="Proteomes" id="UP000785625"/>
    </source>
</evidence>
<dbReference type="Gene3D" id="1.10.10.10">
    <property type="entry name" value="Winged helix-like DNA-binding domain superfamily/Winged helix DNA-binding domain"/>
    <property type="match status" value="1"/>
</dbReference>
<organism evidence="1 2">
    <name type="scientific">Limosilactobacillus coleohominis</name>
    <dbReference type="NCBI Taxonomy" id="181675"/>
    <lineage>
        <taxon>Bacteria</taxon>
        <taxon>Bacillati</taxon>
        <taxon>Bacillota</taxon>
        <taxon>Bacilli</taxon>
        <taxon>Lactobacillales</taxon>
        <taxon>Lactobacillaceae</taxon>
        <taxon>Limosilactobacillus</taxon>
    </lineage>
</organism>
<dbReference type="PANTHER" id="PTHR33795:SF1">
    <property type="entry name" value="INSERTION ELEMENT IS150 PROTEIN INSJ"/>
    <property type="match status" value="1"/>
</dbReference>